<protein>
    <submittedName>
        <fullName evidence="1">Uncharacterized protein</fullName>
    </submittedName>
</protein>
<organism evidence="1 2">
    <name type="scientific">Selenomonas dianae</name>
    <dbReference type="NCBI Taxonomy" id="135079"/>
    <lineage>
        <taxon>Bacteria</taxon>
        <taxon>Bacillati</taxon>
        <taxon>Bacillota</taxon>
        <taxon>Negativicutes</taxon>
        <taxon>Selenomonadales</taxon>
        <taxon>Selenomonadaceae</taxon>
        <taxon>Selenomonas</taxon>
    </lineage>
</organism>
<gene>
    <name evidence="1" type="ORF">GCM10008919_08550</name>
</gene>
<comment type="caution">
    <text evidence="1">The sequence shown here is derived from an EMBL/GenBank/DDBJ whole genome shotgun (WGS) entry which is preliminary data.</text>
</comment>
<evidence type="ECO:0000313" key="1">
    <source>
        <dbReference type="EMBL" id="GAA0207601.1"/>
    </source>
</evidence>
<sequence length="122" mass="14087">MKREKVEQMDAFHLQTHQVIDMTKPQPCTAYKYAQCQSPSALGWLTRLLAEKDMIIKGSLKFAQIAGTDSDKERDTKAMLAEKLTNVIHACVSWLHALGYDEKRRAELHRHVNKRNKARGYF</sequence>
<keyword evidence="2" id="KW-1185">Reference proteome</keyword>
<accession>A0ABN0SZL5</accession>
<proteinExistence type="predicted"/>
<dbReference type="RefSeq" id="WP_304987229.1">
    <property type="nucleotide sequence ID" value="NZ_BAAACR010000005.1"/>
</dbReference>
<evidence type="ECO:0000313" key="2">
    <source>
        <dbReference type="Proteomes" id="UP001500399"/>
    </source>
</evidence>
<reference evidence="1 2" key="1">
    <citation type="journal article" date="2019" name="Int. J. Syst. Evol. Microbiol.">
        <title>The Global Catalogue of Microorganisms (GCM) 10K type strain sequencing project: providing services to taxonomists for standard genome sequencing and annotation.</title>
        <authorList>
            <consortium name="The Broad Institute Genomics Platform"/>
            <consortium name="The Broad Institute Genome Sequencing Center for Infectious Disease"/>
            <person name="Wu L."/>
            <person name="Ma J."/>
        </authorList>
    </citation>
    <scope>NUCLEOTIDE SEQUENCE [LARGE SCALE GENOMIC DNA]</scope>
    <source>
        <strain evidence="1 2">JCM 8542</strain>
    </source>
</reference>
<dbReference type="Proteomes" id="UP001500399">
    <property type="component" value="Unassembled WGS sequence"/>
</dbReference>
<name>A0ABN0SZL5_9FIRM</name>
<dbReference type="EMBL" id="BAAACR010000005">
    <property type="protein sequence ID" value="GAA0207601.1"/>
    <property type="molecule type" value="Genomic_DNA"/>
</dbReference>